<dbReference type="CDD" id="cd01185">
    <property type="entry name" value="INTN1_C_like"/>
    <property type="match status" value="1"/>
</dbReference>
<evidence type="ECO:0000256" key="2">
    <source>
        <dbReference type="ARBA" id="ARBA00023125"/>
    </source>
</evidence>
<dbReference type="EMBL" id="WNXC01000002">
    <property type="protein sequence ID" value="MBB2148976.1"/>
    <property type="molecule type" value="Genomic_DNA"/>
</dbReference>
<evidence type="ECO:0000313" key="7">
    <source>
        <dbReference type="Proteomes" id="UP000636110"/>
    </source>
</evidence>
<dbReference type="InterPro" id="IPR010998">
    <property type="entry name" value="Integrase_recombinase_N"/>
</dbReference>
<dbReference type="Pfam" id="PF13102">
    <property type="entry name" value="Phage_int_SAM_5"/>
    <property type="match status" value="1"/>
</dbReference>
<dbReference type="Gene3D" id="1.10.150.130">
    <property type="match status" value="1"/>
</dbReference>
<dbReference type="InterPro" id="IPR011010">
    <property type="entry name" value="DNA_brk_join_enz"/>
</dbReference>
<dbReference type="InterPro" id="IPR013762">
    <property type="entry name" value="Integrase-like_cat_sf"/>
</dbReference>
<feature type="coiled-coil region" evidence="4">
    <location>
        <begin position="67"/>
        <end position="101"/>
    </location>
</feature>
<dbReference type="PANTHER" id="PTHR30349:SF64">
    <property type="entry name" value="PROPHAGE INTEGRASE INTD-RELATED"/>
    <property type="match status" value="1"/>
</dbReference>
<dbReference type="SUPFAM" id="SSF56349">
    <property type="entry name" value="DNA breaking-rejoining enzymes"/>
    <property type="match status" value="1"/>
</dbReference>
<dbReference type="InterPro" id="IPR025269">
    <property type="entry name" value="SAM-like_dom"/>
</dbReference>
<dbReference type="RefSeq" id="WP_182955795.1">
    <property type="nucleotide sequence ID" value="NZ_WNXC01000002.1"/>
</dbReference>
<dbReference type="InterPro" id="IPR002104">
    <property type="entry name" value="Integrase_catalytic"/>
</dbReference>
<feature type="domain" description="Tyr recombinase" evidence="5">
    <location>
        <begin position="222"/>
        <end position="403"/>
    </location>
</feature>
<comment type="caution">
    <text evidence="6">The sequence shown here is derived from an EMBL/GenBank/DDBJ whole genome shotgun (WGS) entry which is preliminary data.</text>
</comment>
<accession>A0ABR6EUV1</accession>
<dbReference type="Pfam" id="PF17293">
    <property type="entry name" value="Arm-DNA-bind_5"/>
    <property type="match status" value="1"/>
</dbReference>
<evidence type="ECO:0000256" key="1">
    <source>
        <dbReference type="ARBA" id="ARBA00008857"/>
    </source>
</evidence>
<keyword evidence="2" id="KW-0238">DNA-binding</keyword>
<organism evidence="6 7">
    <name type="scientific">Pedobacter gandavensis</name>
    <dbReference type="NCBI Taxonomy" id="2679963"/>
    <lineage>
        <taxon>Bacteria</taxon>
        <taxon>Pseudomonadati</taxon>
        <taxon>Bacteroidota</taxon>
        <taxon>Sphingobacteriia</taxon>
        <taxon>Sphingobacteriales</taxon>
        <taxon>Sphingobacteriaceae</taxon>
        <taxon>Pedobacter</taxon>
    </lineage>
</organism>
<dbReference type="Proteomes" id="UP000636110">
    <property type="component" value="Unassembled WGS sequence"/>
</dbReference>
<evidence type="ECO:0000256" key="4">
    <source>
        <dbReference type="SAM" id="Coils"/>
    </source>
</evidence>
<dbReference type="Gene3D" id="1.10.443.10">
    <property type="entry name" value="Intergrase catalytic core"/>
    <property type="match status" value="1"/>
</dbReference>
<gene>
    <name evidence="6" type="ORF">GM920_08620</name>
</gene>
<dbReference type="Pfam" id="PF00589">
    <property type="entry name" value="Phage_integrase"/>
    <property type="match status" value="1"/>
</dbReference>
<evidence type="ECO:0000256" key="3">
    <source>
        <dbReference type="ARBA" id="ARBA00023172"/>
    </source>
</evidence>
<dbReference type="InterPro" id="IPR050090">
    <property type="entry name" value="Tyrosine_recombinase_XerCD"/>
</dbReference>
<evidence type="ECO:0000259" key="5">
    <source>
        <dbReference type="PROSITE" id="PS51898"/>
    </source>
</evidence>
<sequence length="417" mass="48667">MKSTHTFSVSFFLRKDKAKNGKAPLFARITVDGAFTDISTKQRVDISTWNQGKQTLSGNGAEELMVREKMRLLINDFNNAYNDLRHENKAVNAELIKARVEGKDKDLCSLNFLMNYHNVELASLLELGTLKNYFSTERYLQEFLVKKRKMKDIYLDNIDNKFITDFGIYMLNRVPDKGQKPCGNNTLMKHMERFKKVFGVALKNGWTMNQPFLHFERKIIHKDRDCLEIEELNRIREVDSLKSSEMITRDLFVFSCLTGLAYCDLVSLAKKHLVKDSEGEDWIEMIRQKNRNFTQRKFHVLLLPEALEIIKRYKNHQFVKESGTTFPFVSNQVVNRHLKIIAKAANINKVITFHWARHTFATTVTLENGVPMESVSHMLGHASIRTTQIYSKVKKKKVLNDMSNLRKRLKHELWKNV</sequence>
<dbReference type="PANTHER" id="PTHR30349">
    <property type="entry name" value="PHAGE INTEGRASE-RELATED"/>
    <property type="match status" value="1"/>
</dbReference>
<dbReference type="PROSITE" id="PS51898">
    <property type="entry name" value="TYR_RECOMBINASE"/>
    <property type="match status" value="1"/>
</dbReference>
<protein>
    <submittedName>
        <fullName evidence="6">Tyrosine-type recombinase/integrase</fullName>
    </submittedName>
</protein>
<keyword evidence="4" id="KW-0175">Coiled coil</keyword>
<reference evidence="6 7" key="1">
    <citation type="submission" date="2019-11" db="EMBL/GenBank/DDBJ databases">
        <title>Description of Pedobacter sp. LMG 31462T.</title>
        <authorList>
            <person name="Carlier A."/>
            <person name="Qi S."/>
            <person name="Vandamme P."/>
        </authorList>
    </citation>
    <scope>NUCLEOTIDE SEQUENCE [LARGE SCALE GENOMIC DNA]</scope>
    <source>
        <strain evidence="6 7">LMG 31462</strain>
    </source>
</reference>
<comment type="similarity">
    <text evidence="1">Belongs to the 'phage' integrase family.</text>
</comment>
<proteinExistence type="inferred from homology"/>
<evidence type="ECO:0000313" key="6">
    <source>
        <dbReference type="EMBL" id="MBB2148976.1"/>
    </source>
</evidence>
<dbReference type="InterPro" id="IPR035386">
    <property type="entry name" value="Arm-DNA-bind_5"/>
</dbReference>
<name>A0ABR6EUV1_9SPHI</name>
<keyword evidence="3" id="KW-0233">DNA recombination</keyword>
<keyword evidence="7" id="KW-1185">Reference proteome</keyword>